<accession>A0A2V5K1D5</accession>
<dbReference type="Gene3D" id="1.10.287.950">
    <property type="entry name" value="Methyl-accepting chemotaxis protein"/>
    <property type="match status" value="1"/>
</dbReference>
<dbReference type="OrthoDB" id="358716at2"/>
<dbReference type="PROSITE" id="PS50885">
    <property type="entry name" value="HAMP"/>
    <property type="match status" value="1"/>
</dbReference>
<evidence type="ECO:0000256" key="7">
    <source>
        <dbReference type="SAM" id="Phobius"/>
    </source>
</evidence>
<evidence type="ECO:0000256" key="2">
    <source>
        <dbReference type="ARBA" id="ARBA00022475"/>
    </source>
</evidence>
<keyword evidence="7" id="KW-1133">Transmembrane helix</keyword>
<dbReference type="PANTHER" id="PTHR32089:SF112">
    <property type="entry name" value="LYSOZYME-LIKE PROTEIN-RELATED"/>
    <property type="match status" value="1"/>
</dbReference>
<dbReference type="GO" id="GO:0005886">
    <property type="term" value="C:plasma membrane"/>
    <property type="evidence" value="ECO:0007669"/>
    <property type="project" value="UniProtKB-SubCell"/>
</dbReference>
<sequence>MAFIRNRKVSTKIALMLAVSILFLIVTGVTGYVSLKTVTDNSKRMYEEKLIASGLIDRILFNNAQIDGYNLQRLLSDVESDNAALVKQIDDRVAENIAAQRQFEAIPMTPRIKEQYERFLRTVEQNNEAKKSFDPYMQSRQIEEAYDVYVKRLKPIREDMIAAIKAIVAYEQEDAKAFYDESVAHSRAANAFTIGLTVLAVLISASIGYVIAVTITRPVRGLQALMTSVRNNDLTVESDYRSRDEIGQLCESVNETVRNLRGLIHRISDASSNVAAACEQISGATDEIAAGSSKQAQDSQTISDLFKELSAAVNEVAVRAEEAAELSGETVSIAREGSAVIRSSIEGMSDVNRQMGLLEKDSEKIGAIVEVIDEIAEQTNLLALNAAIEAARAGEQGRGFAVVADEVRKLAERSGEATKQIAHIIRQMQENTRICATAVSEGAARSVQTQSSFEQILQKVDDASGKVTMIAAACEEQAAQTAEVMATVDSIASTSAQSAAATEETAATSQSMARLAEELNRAVAVFKV</sequence>
<proteinExistence type="inferred from homology"/>
<dbReference type="RefSeq" id="WP_110841518.1">
    <property type="nucleotide sequence ID" value="NZ_QJVJ01000008.1"/>
</dbReference>
<dbReference type="InterPro" id="IPR003660">
    <property type="entry name" value="HAMP_dom"/>
</dbReference>
<dbReference type="PANTHER" id="PTHR32089">
    <property type="entry name" value="METHYL-ACCEPTING CHEMOTAXIS PROTEIN MCPB"/>
    <property type="match status" value="1"/>
</dbReference>
<dbReference type="Pfam" id="PF00672">
    <property type="entry name" value="HAMP"/>
    <property type="match status" value="1"/>
</dbReference>
<dbReference type="Proteomes" id="UP000247476">
    <property type="component" value="Unassembled WGS sequence"/>
</dbReference>
<dbReference type="CDD" id="cd06225">
    <property type="entry name" value="HAMP"/>
    <property type="match status" value="1"/>
</dbReference>
<dbReference type="InterPro" id="IPR004090">
    <property type="entry name" value="Chemotax_Me-accpt_rcpt"/>
</dbReference>
<dbReference type="EMBL" id="QJVJ01000008">
    <property type="protein sequence ID" value="PYI52969.1"/>
    <property type="molecule type" value="Genomic_DNA"/>
</dbReference>
<gene>
    <name evidence="10" type="ORF">DLM86_18390</name>
</gene>
<evidence type="ECO:0000256" key="4">
    <source>
        <dbReference type="ARBA" id="ARBA00023224"/>
    </source>
</evidence>
<evidence type="ECO:0000259" key="8">
    <source>
        <dbReference type="PROSITE" id="PS50111"/>
    </source>
</evidence>
<reference evidence="10 11" key="1">
    <citation type="submission" date="2018-05" db="EMBL/GenBank/DDBJ databases">
        <title>Paenibacillus flagellatus sp. nov., isolated from selenium mineral soil.</title>
        <authorList>
            <person name="Dai X."/>
        </authorList>
    </citation>
    <scope>NUCLEOTIDE SEQUENCE [LARGE SCALE GENOMIC DNA]</scope>
    <source>
        <strain evidence="10 11">DXL2</strain>
    </source>
</reference>
<dbReference type="GO" id="GO:0006935">
    <property type="term" value="P:chemotaxis"/>
    <property type="evidence" value="ECO:0007669"/>
    <property type="project" value="InterPro"/>
</dbReference>
<dbReference type="SMART" id="SM00283">
    <property type="entry name" value="MA"/>
    <property type="match status" value="1"/>
</dbReference>
<dbReference type="InterPro" id="IPR004089">
    <property type="entry name" value="MCPsignal_dom"/>
</dbReference>
<keyword evidence="7" id="KW-0812">Transmembrane</keyword>
<keyword evidence="3 7" id="KW-0472">Membrane</keyword>
<evidence type="ECO:0000313" key="11">
    <source>
        <dbReference type="Proteomes" id="UP000247476"/>
    </source>
</evidence>
<dbReference type="Pfam" id="PF12729">
    <property type="entry name" value="4HB_MCP_1"/>
    <property type="match status" value="1"/>
</dbReference>
<dbReference type="SUPFAM" id="SSF58104">
    <property type="entry name" value="Methyl-accepting chemotaxis protein (MCP) signaling domain"/>
    <property type="match status" value="1"/>
</dbReference>
<evidence type="ECO:0000256" key="6">
    <source>
        <dbReference type="PROSITE-ProRule" id="PRU00284"/>
    </source>
</evidence>
<name>A0A2V5K1D5_9BACL</name>
<dbReference type="PROSITE" id="PS50111">
    <property type="entry name" value="CHEMOTAXIS_TRANSDUC_2"/>
    <property type="match status" value="1"/>
</dbReference>
<evidence type="ECO:0000313" key="10">
    <source>
        <dbReference type="EMBL" id="PYI52969.1"/>
    </source>
</evidence>
<comment type="subcellular location">
    <subcellularLocation>
        <location evidence="1">Cell membrane</location>
    </subcellularLocation>
</comment>
<dbReference type="InterPro" id="IPR024478">
    <property type="entry name" value="HlyB_4HB_MCP"/>
</dbReference>
<keyword evidence="4 6" id="KW-0807">Transducer</keyword>
<comment type="caution">
    <text evidence="10">The sequence shown here is derived from an EMBL/GenBank/DDBJ whole genome shotgun (WGS) entry which is preliminary data.</text>
</comment>
<dbReference type="Pfam" id="PF00015">
    <property type="entry name" value="MCPsignal"/>
    <property type="match status" value="1"/>
</dbReference>
<dbReference type="FunFam" id="1.10.287.950:FF:000001">
    <property type="entry name" value="Methyl-accepting chemotaxis sensory transducer"/>
    <property type="match status" value="1"/>
</dbReference>
<feature type="domain" description="HAMP" evidence="9">
    <location>
        <begin position="213"/>
        <end position="265"/>
    </location>
</feature>
<dbReference type="PRINTS" id="PR00260">
    <property type="entry name" value="CHEMTRNSDUCR"/>
</dbReference>
<dbReference type="GO" id="GO:0004888">
    <property type="term" value="F:transmembrane signaling receptor activity"/>
    <property type="evidence" value="ECO:0007669"/>
    <property type="project" value="InterPro"/>
</dbReference>
<keyword evidence="2" id="KW-1003">Cell membrane</keyword>
<dbReference type="AlphaFoldDB" id="A0A2V5K1D5"/>
<evidence type="ECO:0000256" key="1">
    <source>
        <dbReference type="ARBA" id="ARBA00004236"/>
    </source>
</evidence>
<evidence type="ECO:0000256" key="5">
    <source>
        <dbReference type="ARBA" id="ARBA00029447"/>
    </source>
</evidence>
<evidence type="ECO:0000259" key="9">
    <source>
        <dbReference type="PROSITE" id="PS50885"/>
    </source>
</evidence>
<dbReference type="GO" id="GO:0007165">
    <property type="term" value="P:signal transduction"/>
    <property type="evidence" value="ECO:0007669"/>
    <property type="project" value="UniProtKB-KW"/>
</dbReference>
<keyword evidence="11" id="KW-1185">Reference proteome</keyword>
<evidence type="ECO:0000256" key="3">
    <source>
        <dbReference type="ARBA" id="ARBA00023136"/>
    </source>
</evidence>
<dbReference type="SMART" id="SM00304">
    <property type="entry name" value="HAMP"/>
    <property type="match status" value="2"/>
</dbReference>
<protein>
    <submittedName>
        <fullName evidence="10">Methyl-accepting chemotaxis protein</fullName>
    </submittedName>
</protein>
<comment type="similarity">
    <text evidence="5">Belongs to the methyl-accepting chemotaxis (MCP) protein family.</text>
</comment>
<feature type="transmembrane region" description="Helical" evidence="7">
    <location>
        <begin position="191"/>
        <end position="216"/>
    </location>
</feature>
<feature type="domain" description="Methyl-accepting transducer" evidence="8">
    <location>
        <begin position="270"/>
        <end position="513"/>
    </location>
</feature>
<organism evidence="10 11">
    <name type="scientific">Paenibacillus flagellatus</name>
    <dbReference type="NCBI Taxonomy" id="2211139"/>
    <lineage>
        <taxon>Bacteria</taxon>
        <taxon>Bacillati</taxon>
        <taxon>Bacillota</taxon>
        <taxon>Bacilli</taxon>
        <taxon>Bacillales</taxon>
        <taxon>Paenibacillaceae</taxon>
        <taxon>Paenibacillus</taxon>
    </lineage>
</organism>